<dbReference type="InterPro" id="IPR028082">
    <property type="entry name" value="Peripla_BP_I"/>
</dbReference>
<reference evidence="7" key="1">
    <citation type="submission" date="2015-02" db="EMBL/GenBank/DDBJ databases">
        <title>Genome sequencing for Strongylocentrotus purpuratus.</title>
        <authorList>
            <person name="Murali S."/>
            <person name="Liu Y."/>
            <person name="Vee V."/>
            <person name="English A."/>
            <person name="Wang M."/>
            <person name="Skinner E."/>
            <person name="Han Y."/>
            <person name="Muzny D.M."/>
            <person name="Worley K.C."/>
            <person name="Gibbs R.A."/>
        </authorList>
    </citation>
    <scope>NUCLEOTIDE SEQUENCE</scope>
</reference>
<dbReference type="Pfam" id="PF01094">
    <property type="entry name" value="ANF_receptor"/>
    <property type="match status" value="1"/>
</dbReference>
<dbReference type="EnsemblMetazoa" id="XM_030986437">
    <property type="protein sequence ID" value="XP_030842297"/>
    <property type="gene ID" value="LOC105446861"/>
</dbReference>
<dbReference type="InterPro" id="IPR001828">
    <property type="entry name" value="ANF_lig-bd_rcpt"/>
</dbReference>
<dbReference type="PANTHER" id="PTHR44755:SF8">
    <property type="entry name" value="RECEPTOR LIGAND BINDING REGION DOMAIN-CONTAINING PROTEIN"/>
    <property type="match status" value="1"/>
</dbReference>
<dbReference type="GO" id="GO:0016020">
    <property type="term" value="C:membrane"/>
    <property type="evidence" value="ECO:0007669"/>
    <property type="project" value="UniProtKB-SubCell"/>
</dbReference>
<feature type="domain" description="Receptor ligand binding region" evidence="5">
    <location>
        <begin position="71"/>
        <end position="429"/>
    </location>
</feature>
<dbReference type="OrthoDB" id="1890790at2759"/>
<keyword evidence="3" id="KW-1133">Transmembrane helix</keyword>
<evidence type="ECO:0000259" key="5">
    <source>
        <dbReference type="Pfam" id="PF01094"/>
    </source>
</evidence>
<sequence>MHLFYQPPLILWRWFYRLGSTTRNSTWAFILALSLFQVQFTTCYDFKLGLLIPWNSTDYDSYPFLGTRSFGAAVLAAEQISASGLLGGNNSSHTVDLVVADTACRSIAAGGHAVELMDETVDAFIGPPCSMPCATVADLTSYWQVPMSSWFCAAMADGESEDPFDVHPTLARTYPTIFQIAHTIPTTLELFDWNIYSIIYPLDGLMGDIAYRTRMLMDKRGHPPAHMESYQKPLDLSVARNILKNVQKVSTSKFKQSSISFIRYSHNQVIFLLVGGKTMLDGDQQTFLLAARQLGMTGEDGHVFIVIEPFPDPSFTSPWQPLLSPHANETVEGDVTAEEALTEAYRAVLMITMSLPDDGRLDDLMSDVTDIMMQPPYNVEFPKPSIMSAYLYDAIQLYAHAVNVSLATKDPPLDGAVLGRLMQGNVSFQG</sequence>
<evidence type="ECO:0000313" key="6">
    <source>
        <dbReference type="EnsemblMetazoa" id="XP_030842297"/>
    </source>
</evidence>
<dbReference type="GO" id="GO:0038023">
    <property type="term" value="F:signaling receptor activity"/>
    <property type="evidence" value="ECO:0000318"/>
    <property type="project" value="GO_Central"/>
</dbReference>
<evidence type="ECO:0000313" key="7">
    <source>
        <dbReference type="Proteomes" id="UP000007110"/>
    </source>
</evidence>
<organism evidence="6 7">
    <name type="scientific">Strongylocentrotus purpuratus</name>
    <name type="common">Purple sea urchin</name>
    <dbReference type="NCBI Taxonomy" id="7668"/>
    <lineage>
        <taxon>Eukaryota</taxon>
        <taxon>Metazoa</taxon>
        <taxon>Echinodermata</taxon>
        <taxon>Eleutherozoa</taxon>
        <taxon>Echinozoa</taxon>
        <taxon>Echinoidea</taxon>
        <taxon>Euechinoidea</taxon>
        <taxon>Echinacea</taxon>
        <taxon>Camarodonta</taxon>
        <taxon>Echinidea</taxon>
        <taxon>Strongylocentrotidae</taxon>
        <taxon>Strongylocentrotus</taxon>
    </lineage>
</organism>
<dbReference type="InterPro" id="IPR052612">
    <property type="entry name" value="ANP_Clearance_Receptor"/>
</dbReference>
<name>A0A7M7NVW6_STRPU</name>
<dbReference type="GO" id="GO:0017046">
    <property type="term" value="F:peptide hormone binding"/>
    <property type="evidence" value="ECO:0000318"/>
    <property type="project" value="GO_Central"/>
</dbReference>
<keyword evidence="7" id="KW-1185">Reference proteome</keyword>
<dbReference type="SUPFAM" id="SSF53822">
    <property type="entry name" value="Periplasmic binding protein-like I"/>
    <property type="match status" value="1"/>
</dbReference>
<dbReference type="OMA" id="PHANETV"/>
<evidence type="ECO:0000256" key="3">
    <source>
        <dbReference type="ARBA" id="ARBA00022989"/>
    </source>
</evidence>
<dbReference type="KEGG" id="spu:105446861"/>
<comment type="subcellular location">
    <subcellularLocation>
        <location evidence="1">Membrane</location>
    </subcellularLocation>
</comment>
<proteinExistence type="predicted"/>
<accession>A0A7M7NVW6</accession>
<keyword evidence="2" id="KW-0812">Transmembrane</keyword>
<keyword evidence="4" id="KW-0472">Membrane</keyword>
<dbReference type="PANTHER" id="PTHR44755">
    <property type="entry name" value="NATRIURETIC PEPTIDE RECEPTOR 3-RELATED"/>
    <property type="match status" value="1"/>
</dbReference>
<reference evidence="6" key="2">
    <citation type="submission" date="2021-01" db="UniProtKB">
        <authorList>
            <consortium name="EnsemblMetazoa"/>
        </authorList>
    </citation>
    <scope>IDENTIFICATION</scope>
</reference>
<dbReference type="CDD" id="cd06352">
    <property type="entry name" value="PBP1_NPR_GC-like"/>
    <property type="match status" value="1"/>
</dbReference>
<dbReference type="AlphaFoldDB" id="A0A7M7NVW6"/>
<evidence type="ECO:0000256" key="2">
    <source>
        <dbReference type="ARBA" id="ARBA00022692"/>
    </source>
</evidence>
<dbReference type="GO" id="GO:0007165">
    <property type="term" value="P:signal transduction"/>
    <property type="evidence" value="ECO:0000318"/>
    <property type="project" value="GO_Central"/>
</dbReference>
<evidence type="ECO:0000256" key="1">
    <source>
        <dbReference type="ARBA" id="ARBA00004370"/>
    </source>
</evidence>
<dbReference type="Gene3D" id="3.40.50.2300">
    <property type="match status" value="2"/>
</dbReference>
<dbReference type="RefSeq" id="XP_030842297.1">
    <property type="nucleotide sequence ID" value="XM_030986437.1"/>
</dbReference>
<dbReference type="InParanoid" id="A0A7M7NVW6"/>
<evidence type="ECO:0000256" key="4">
    <source>
        <dbReference type="ARBA" id="ARBA00023136"/>
    </source>
</evidence>
<dbReference type="GeneID" id="105446861"/>
<protein>
    <recommendedName>
        <fullName evidence="5">Receptor ligand binding region domain-containing protein</fullName>
    </recommendedName>
</protein>
<dbReference type="Proteomes" id="UP000007110">
    <property type="component" value="Unassembled WGS sequence"/>
</dbReference>